<evidence type="ECO:0000259" key="1">
    <source>
        <dbReference type="Pfam" id="PF14529"/>
    </source>
</evidence>
<protein>
    <recommendedName>
        <fullName evidence="1">Endonuclease/exonuclease/phosphatase domain-containing protein</fullName>
    </recommendedName>
</protein>
<dbReference type="OrthoDB" id="4500858at2759"/>
<dbReference type="AlphaFoldDB" id="A0A2I1BTG0"/>
<dbReference type="SUPFAM" id="SSF56219">
    <property type="entry name" value="DNase I-like"/>
    <property type="match status" value="1"/>
</dbReference>
<dbReference type="GeneID" id="36530291"/>
<evidence type="ECO:0000313" key="2">
    <source>
        <dbReference type="EMBL" id="PKX88624.1"/>
    </source>
</evidence>
<dbReference type="Proteomes" id="UP000234474">
    <property type="component" value="Unassembled WGS sequence"/>
</dbReference>
<keyword evidence="3" id="KW-1185">Reference proteome</keyword>
<accession>A0A2I1BTG0</accession>
<dbReference type="InterPro" id="IPR036691">
    <property type="entry name" value="Endo/exonu/phosph_ase_sf"/>
</dbReference>
<dbReference type="Gene3D" id="3.60.10.10">
    <property type="entry name" value="Endonuclease/exonuclease/phosphatase"/>
    <property type="match status" value="1"/>
</dbReference>
<name>A0A2I1BTG0_ASPN1</name>
<dbReference type="EMBL" id="MSZS01000013">
    <property type="protein sequence ID" value="PKX88624.1"/>
    <property type="molecule type" value="Genomic_DNA"/>
</dbReference>
<sequence>DSGCLLLGDFNLHHLTWGGNCVHHTNTRSEKLLELTNTWLLDLWTEPGTITWDEQGH</sequence>
<reference evidence="3" key="1">
    <citation type="journal article" date="2018" name="Proc. Natl. Acad. Sci. U.S.A.">
        <title>Linking secondary metabolites to gene clusters through genome sequencing of six diverse Aspergillus species.</title>
        <authorList>
            <person name="Kaerboelling I."/>
            <person name="Vesth T.C."/>
            <person name="Frisvad J.C."/>
            <person name="Nybo J.L."/>
            <person name="Theobald S."/>
            <person name="Kuo A."/>
            <person name="Bowyer P."/>
            <person name="Matsuda Y."/>
            <person name="Mondo S."/>
            <person name="Lyhne E.K."/>
            <person name="Kogle M.E."/>
            <person name="Clum A."/>
            <person name="Lipzen A."/>
            <person name="Salamov A."/>
            <person name="Ngan C.Y."/>
            <person name="Daum C."/>
            <person name="Chiniquy J."/>
            <person name="Barry K."/>
            <person name="LaButti K."/>
            <person name="Haridas S."/>
            <person name="Simmons B.A."/>
            <person name="Magnuson J.K."/>
            <person name="Mortensen U.H."/>
            <person name="Larsen T.O."/>
            <person name="Grigoriev I.V."/>
            <person name="Baker S.E."/>
            <person name="Andersen M.R."/>
        </authorList>
    </citation>
    <scope>NUCLEOTIDE SEQUENCE [LARGE SCALE GENOMIC DNA]</scope>
    <source>
        <strain evidence="3">IBT 16806</strain>
    </source>
</reference>
<dbReference type="InterPro" id="IPR005135">
    <property type="entry name" value="Endo/exonuclease/phosphatase"/>
</dbReference>
<feature type="domain" description="Endonuclease/exonuclease/phosphatase" evidence="1">
    <location>
        <begin position="4"/>
        <end position="55"/>
    </location>
</feature>
<comment type="caution">
    <text evidence="2">The sequence shown here is derived from an EMBL/GenBank/DDBJ whole genome shotgun (WGS) entry which is preliminary data.</text>
</comment>
<organism evidence="2 3">
    <name type="scientific">Aspergillus novofumigatus (strain IBT 16806)</name>
    <dbReference type="NCBI Taxonomy" id="1392255"/>
    <lineage>
        <taxon>Eukaryota</taxon>
        <taxon>Fungi</taxon>
        <taxon>Dikarya</taxon>
        <taxon>Ascomycota</taxon>
        <taxon>Pezizomycotina</taxon>
        <taxon>Eurotiomycetes</taxon>
        <taxon>Eurotiomycetidae</taxon>
        <taxon>Eurotiales</taxon>
        <taxon>Aspergillaceae</taxon>
        <taxon>Aspergillus</taxon>
        <taxon>Aspergillus subgen. Fumigati</taxon>
    </lineage>
</organism>
<dbReference type="Pfam" id="PF14529">
    <property type="entry name" value="Exo_endo_phos_2"/>
    <property type="match status" value="1"/>
</dbReference>
<dbReference type="VEuPathDB" id="FungiDB:P174DRAFT_380260"/>
<dbReference type="GO" id="GO:0003824">
    <property type="term" value="F:catalytic activity"/>
    <property type="evidence" value="ECO:0007669"/>
    <property type="project" value="InterPro"/>
</dbReference>
<feature type="non-terminal residue" evidence="2">
    <location>
        <position position="1"/>
    </location>
</feature>
<dbReference type="RefSeq" id="XP_024677219.1">
    <property type="nucleotide sequence ID" value="XM_024822965.1"/>
</dbReference>
<gene>
    <name evidence="2" type="ORF">P174DRAFT_380260</name>
</gene>
<evidence type="ECO:0000313" key="3">
    <source>
        <dbReference type="Proteomes" id="UP000234474"/>
    </source>
</evidence>
<proteinExistence type="predicted"/>